<dbReference type="EMBL" id="BAABIM010000002">
    <property type="protein sequence ID" value="GAA4687142.1"/>
    <property type="molecule type" value="Genomic_DNA"/>
</dbReference>
<feature type="compositionally biased region" description="Basic and acidic residues" evidence="1">
    <location>
        <begin position="184"/>
        <end position="199"/>
    </location>
</feature>
<proteinExistence type="predicted"/>
<reference evidence="4" key="1">
    <citation type="journal article" date="2019" name="Int. J. Syst. Evol. Microbiol.">
        <title>The Global Catalogue of Microorganisms (GCM) 10K type strain sequencing project: providing services to taxonomists for standard genome sequencing and annotation.</title>
        <authorList>
            <consortium name="The Broad Institute Genomics Platform"/>
            <consortium name="The Broad Institute Genome Sequencing Center for Infectious Disease"/>
            <person name="Wu L."/>
            <person name="Ma J."/>
        </authorList>
    </citation>
    <scope>NUCLEOTIDE SEQUENCE [LARGE SCALE GENOMIC DNA]</scope>
    <source>
        <strain evidence="4">JCM 18127</strain>
    </source>
</reference>
<sequence length="199" mass="20529">MPAARSGHKWQHEGVGAHVPVVGLNGAVDPAAPDVPDVTHYRLPGILAARVVGAALVALAALVLVVTLLVATLGATPDLLVLVAGLGVLGLAVLGWWLRARAYLVRLDAEGYRVGLAFGVGVRSAAWREVADVGTTTLAGAPVVVLNLEAGGRTTLPVGALGEEREQLVRDLQQRLRHGHGLRPLRESGSDRDGGPAAS</sequence>
<gene>
    <name evidence="3" type="ORF">GCM10023226_26180</name>
</gene>
<name>A0ABP8WD09_9ACTN</name>
<evidence type="ECO:0000313" key="4">
    <source>
        <dbReference type="Proteomes" id="UP001500621"/>
    </source>
</evidence>
<feature type="transmembrane region" description="Helical" evidence="2">
    <location>
        <begin position="51"/>
        <end position="73"/>
    </location>
</feature>
<dbReference type="Proteomes" id="UP001500621">
    <property type="component" value="Unassembled WGS sequence"/>
</dbReference>
<evidence type="ECO:0000313" key="3">
    <source>
        <dbReference type="EMBL" id="GAA4687142.1"/>
    </source>
</evidence>
<keyword evidence="4" id="KW-1185">Reference proteome</keyword>
<comment type="caution">
    <text evidence="3">The sequence shown here is derived from an EMBL/GenBank/DDBJ whole genome shotgun (WGS) entry which is preliminary data.</text>
</comment>
<organism evidence="3 4">
    <name type="scientific">Nocardioides nanhaiensis</name>
    <dbReference type="NCBI Taxonomy" id="1476871"/>
    <lineage>
        <taxon>Bacteria</taxon>
        <taxon>Bacillati</taxon>
        <taxon>Actinomycetota</taxon>
        <taxon>Actinomycetes</taxon>
        <taxon>Propionibacteriales</taxon>
        <taxon>Nocardioidaceae</taxon>
        <taxon>Nocardioides</taxon>
    </lineage>
</organism>
<keyword evidence="2" id="KW-0472">Membrane</keyword>
<feature type="transmembrane region" description="Helical" evidence="2">
    <location>
        <begin position="79"/>
        <end position="98"/>
    </location>
</feature>
<evidence type="ECO:0008006" key="5">
    <source>
        <dbReference type="Google" id="ProtNLM"/>
    </source>
</evidence>
<keyword evidence="2" id="KW-1133">Transmembrane helix</keyword>
<evidence type="ECO:0000256" key="2">
    <source>
        <dbReference type="SAM" id="Phobius"/>
    </source>
</evidence>
<feature type="region of interest" description="Disordered" evidence="1">
    <location>
        <begin position="180"/>
        <end position="199"/>
    </location>
</feature>
<evidence type="ECO:0000256" key="1">
    <source>
        <dbReference type="SAM" id="MobiDB-lite"/>
    </source>
</evidence>
<keyword evidence="2" id="KW-0812">Transmembrane</keyword>
<protein>
    <recommendedName>
        <fullName evidence="5">PH domain-containing protein</fullName>
    </recommendedName>
</protein>
<accession>A0ABP8WD09</accession>